<accession>A0A7M4DIT7</accession>
<dbReference type="SUPFAM" id="SSF52540">
    <property type="entry name" value="P-loop containing nucleoside triphosphate hydrolases"/>
    <property type="match status" value="1"/>
</dbReference>
<comment type="caution">
    <text evidence="1">The sequence shown here is derived from an EMBL/GenBank/DDBJ whole genome shotgun (WGS) entry which is preliminary data.</text>
</comment>
<name>A0A7M4DIT7_9MICO</name>
<keyword evidence="1" id="KW-0808">Transferase</keyword>
<sequence>MDSFVEWLADDLLRRLGAGRRLVAVDGVDGSGKTSFATLLVSHLEERRPAILIHADAFLNPAAVRHAKGRTSPEGYWMDSYDYPALREQVLSPLSPGGTGWYRPAVYDLDTETSITVETAFAPPDAVTVVEGLFLHRDELAPVWDASAFLDVPFTVSAARMAVRDGSHPDPEHPTMRRYVGGQRLYFAAAHPWRRATYVVDNTDYPSPCRIDPEMATAARSPQHPGQR</sequence>
<evidence type="ECO:0000313" key="1">
    <source>
        <dbReference type="EMBL" id="VZO36900.1"/>
    </source>
</evidence>
<dbReference type="AlphaFoldDB" id="A0A7M4DIT7"/>
<keyword evidence="2" id="KW-1185">Reference proteome</keyword>
<gene>
    <name evidence="1" type="ORF">HALOF300_02040</name>
</gene>
<dbReference type="Gene3D" id="3.40.50.300">
    <property type="entry name" value="P-loop containing nucleotide triphosphate hydrolases"/>
    <property type="match status" value="1"/>
</dbReference>
<evidence type="ECO:0000313" key="2">
    <source>
        <dbReference type="Proteomes" id="UP000419743"/>
    </source>
</evidence>
<dbReference type="InterPro" id="IPR027417">
    <property type="entry name" value="P-loop_NTPase"/>
</dbReference>
<protein>
    <submittedName>
        <fullName evidence="1">Uridine kinase</fullName>
    </submittedName>
</protein>
<reference evidence="1 2" key="1">
    <citation type="submission" date="2019-11" db="EMBL/GenBank/DDBJ databases">
        <authorList>
            <person name="Criscuolo A."/>
        </authorList>
    </citation>
    <scope>NUCLEOTIDE SEQUENCE [LARGE SCALE GENOMIC DNA]</scope>
    <source>
        <strain evidence="1">CIP111667</strain>
    </source>
</reference>
<proteinExistence type="predicted"/>
<organism evidence="1 2">
    <name type="scientific">Occultella aeris</name>
    <dbReference type="NCBI Taxonomy" id="2761496"/>
    <lineage>
        <taxon>Bacteria</taxon>
        <taxon>Bacillati</taxon>
        <taxon>Actinomycetota</taxon>
        <taxon>Actinomycetes</taxon>
        <taxon>Micrococcales</taxon>
        <taxon>Ruaniaceae</taxon>
        <taxon>Occultella</taxon>
    </lineage>
</organism>
<dbReference type="Proteomes" id="UP000419743">
    <property type="component" value="Unassembled WGS sequence"/>
</dbReference>
<dbReference type="GO" id="GO:0016301">
    <property type="term" value="F:kinase activity"/>
    <property type="evidence" value="ECO:0007669"/>
    <property type="project" value="UniProtKB-KW"/>
</dbReference>
<keyword evidence="1" id="KW-0418">Kinase</keyword>
<dbReference type="EMBL" id="CACRYJ010000028">
    <property type="protein sequence ID" value="VZO36900.1"/>
    <property type="molecule type" value="Genomic_DNA"/>
</dbReference>